<dbReference type="Proteomes" id="UP001189429">
    <property type="component" value="Unassembled WGS sequence"/>
</dbReference>
<gene>
    <name evidence="2" type="ORF">PCOR1329_LOCUS74358</name>
</gene>
<evidence type="ECO:0000313" key="3">
    <source>
        <dbReference type="Proteomes" id="UP001189429"/>
    </source>
</evidence>
<organism evidence="2 3">
    <name type="scientific">Prorocentrum cordatum</name>
    <dbReference type="NCBI Taxonomy" id="2364126"/>
    <lineage>
        <taxon>Eukaryota</taxon>
        <taxon>Sar</taxon>
        <taxon>Alveolata</taxon>
        <taxon>Dinophyceae</taxon>
        <taxon>Prorocentrales</taxon>
        <taxon>Prorocentraceae</taxon>
        <taxon>Prorocentrum</taxon>
    </lineage>
</organism>
<evidence type="ECO:0000256" key="1">
    <source>
        <dbReference type="SAM" id="MobiDB-lite"/>
    </source>
</evidence>
<comment type="caution">
    <text evidence="2">The sequence shown here is derived from an EMBL/GenBank/DDBJ whole genome shotgun (WGS) entry which is preliminary data.</text>
</comment>
<protein>
    <submittedName>
        <fullName evidence="2">Uncharacterized protein</fullName>
    </submittedName>
</protein>
<feature type="compositionally biased region" description="Basic and acidic residues" evidence="1">
    <location>
        <begin position="162"/>
        <end position="187"/>
    </location>
</feature>
<dbReference type="EMBL" id="CAUYUJ010020072">
    <property type="protein sequence ID" value="CAK0895677.1"/>
    <property type="molecule type" value="Genomic_DNA"/>
</dbReference>
<evidence type="ECO:0000313" key="2">
    <source>
        <dbReference type="EMBL" id="CAK0895677.1"/>
    </source>
</evidence>
<accession>A0ABN9XC74</accession>
<feature type="non-terminal residue" evidence="2">
    <location>
        <position position="1"/>
    </location>
</feature>
<keyword evidence="3" id="KW-1185">Reference proteome</keyword>
<reference evidence="2" key="1">
    <citation type="submission" date="2023-10" db="EMBL/GenBank/DDBJ databases">
        <authorList>
            <person name="Chen Y."/>
            <person name="Shah S."/>
            <person name="Dougan E. K."/>
            <person name="Thang M."/>
            <person name="Chan C."/>
        </authorList>
    </citation>
    <scope>NUCLEOTIDE SEQUENCE [LARGE SCALE GENOMIC DNA]</scope>
</reference>
<sequence>DGPEGAKSDGPAYPTKWWEWTKKQAIFARAWHPEQDFKDCKMIYNTLNGLGVWKECCSFWGGKVKFEDSAMKHRSIIINLCYFTRLIDNFFLAPLGRETCAELVMAALPFFTPLTSDTFVETSAGALVAHWAFDQSGKEFEMLMDNLKYDLTESATHKKMKKLAETASDKSTELQEQVDELKEDARQKQALADRPQATKKQKAEARKAAMSAVKAAQKLELSSKPVELHSWAETVEVKSGPLGLGVWDQELGSKRKLRGVSACEDYVFHVRGMLDHFDKDGVGENIKKSLRRVAYNLMYRLLWKKHRPGPSIRGKAIEKYSILRSDVLALIERPMQLLPTGEGGGALTAAALADKLLEDCTKEASEKLAEDLMRRCAGAMRAFCKAIDFLSETPLSERPIFGMMKTAFSEAVGDRDKFDSQGRSDQIKTVVPALADVIDSRAIKFKWAPAFKAICTAMQDHECKRGSDDIQAINEYFGGQSEVVTNMMDFRTGAVVELLEYANMDLFAEFGRCLKEKGQLLFDEVALVDTFSSRAQFIQLWSRLLAPRSTGEDSVDVDVDAIFAAYVKIARDYATAEKISDADGKLIAVKEEPEAEVDSQTKARNFFQHVVDTANAASFEARDAEMGGLDLLVDTNGKRLRLCTREAQGLTLILGGNVVSGAAADKVSYLLTTFMDTEFWVSGRT</sequence>
<name>A0ABN9XC74_9DINO</name>
<proteinExistence type="predicted"/>
<feature type="region of interest" description="Disordered" evidence="1">
    <location>
        <begin position="162"/>
        <end position="202"/>
    </location>
</feature>